<dbReference type="InterPro" id="IPR000391">
    <property type="entry name" value="Rng_hydr_dOase-bsu"/>
</dbReference>
<protein>
    <submittedName>
        <fullName evidence="3">Phenylpropionate dioxygenase</fullName>
    </submittedName>
</protein>
<evidence type="ECO:0000313" key="4">
    <source>
        <dbReference type="EMBL" id="RKN13324.1"/>
    </source>
</evidence>
<dbReference type="Pfam" id="PF00866">
    <property type="entry name" value="Ring_hydroxyl_B"/>
    <property type="match status" value="1"/>
</dbReference>
<dbReference type="GO" id="GO:0051213">
    <property type="term" value="F:dioxygenase activity"/>
    <property type="evidence" value="ECO:0007669"/>
    <property type="project" value="UniProtKB-KW"/>
</dbReference>
<dbReference type="EMBL" id="RBDX01000049">
    <property type="protein sequence ID" value="RKN03462.1"/>
    <property type="molecule type" value="Genomic_DNA"/>
</dbReference>
<dbReference type="SUPFAM" id="SSF54427">
    <property type="entry name" value="NTF2-like"/>
    <property type="match status" value="1"/>
</dbReference>
<evidence type="ECO:0000313" key="3">
    <source>
        <dbReference type="EMBL" id="RKN03462.1"/>
    </source>
</evidence>
<evidence type="ECO:0000313" key="5">
    <source>
        <dbReference type="Proteomes" id="UP000268652"/>
    </source>
</evidence>
<dbReference type="GO" id="GO:0019380">
    <property type="term" value="P:3-phenylpropionate catabolic process"/>
    <property type="evidence" value="ECO:0007669"/>
    <property type="project" value="TreeGrafter"/>
</dbReference>
<dbReference type="InterPro" id="IPR032710">
    <property type="entry name" value="NTF2-like_dom_sf"/>
</dbReference>
<accession>A0A3A9VSC2</accession>
<keyword evidence="3" id="KW-0223">Dioxygenase</keyword>
<keyword evidence="2" id="KW-0560">Oxidoreductase</keyword>
<gene>
    <name evidence="4" type="ORF">D7318_31355</name>
    <name evidence="3" type="ORF">D7319_31485</name>
</gene>
<dbReference type="PANTHER" id="PTHR41534">
    <property type="entry name" value="BLR3401 PROTEIN"/>
    <property type="match status" value="1"/>
</dbReference>
<comment type="similarity">
    <text evidence="1">Belongs to the bacterial ring-hydroxylating dioxygenase beta subunit family.</text>
</comment>
<proteinExistence type="inferred from homology"/>
<keyword evidence="5" id="KW-1185">Reference proteome</keyword>
<dbReference type="AlphaFoldDB" id="A0A3A9VSC2"/>
<evidence type="ECO:0000313" key="6">
    <source>
        <dbReference type="Proteomes" id="UP000275024"/>
    </source>
</evidence>
<dbReference type="Gene3D" id="3.10.450.50">
    <property type="match status" value="1"/>
</dbReference>
<dbReference type="CDD" id="cd00667">
    <property type="entry name" value="ring_hydroxylating_dioxygenases_beta"/>
    <property type="match status" value="1"/>
</dbReference>
<sequence>MDMSAIDDSALADFYHREAEYLDDNELHNWLALLAPDVQYRVPVRAVRERGVTATDSDFTDRANFLWENIGTLRTRIRRLDSEFAWAERPPTRTRRLVTNIRRREPASGETGSETGALTNIAVYCYRGSSPTPVVLTGQRTDTLRLVDGELRLANRLVHLDSTVLGLHALSIFL</sequence>
<dbReference type="Proteomes" id="UP000268652">
    <property type="component" value="Unassembled WGS sequence"/>
</dbReference>
<reference evidence="5 6" key="1">
    <citation type="submission" date="2018-09" db="EMBL/GenBank/DDBJ databases">
        <title>Streptomyces sp. nov. DS1-2, an endophytic actinomycete isolated from roots of Dendrobium scabrilingue.</title>
        <authorList>
            <person name="Kuncharoen N."/>
            <person name="Kudo T."/>
            <person name="Ohkuma M."/>
            <person name="Yuki M."/>
            <person name="Tanasupawat S."/>
        </authorList>
    </citation>
    <scope>NUCLEOTIDE SEQUENCE [LARGE SCALE GENOMIC DNA]</scope>
    <source>
        <strain evidence="3 6">AZ1-7</strain>
        <strain evidence="4 5">DS1-2</strain>
    </source>
</reference>
<organism evidence="3 6">
    <name type="scientific">Streptomyces radicis</name>
    <dbReference type="NCBI Taxonomy" id="1750517"/>
    <lineage>
        <taxon>Bacteria</taxon>
        <taxon>Bacillati</taxon>
        <taxon>Actinomycetota</taxon>
        <taxon>Actinomycetes</taxon>
        <taxon>Kitasatosporales</taxon>
        <taxon>Streptomycetaceae</taxon>
        <taxon>Streptomyces</taxon>
    </lineage>
</organism>
<comment type="caution">
    <text evidence="3">The sequence shown here is derived from an EMBL/GenBank/DDBJ whole genome shotgun (WGS) entry which is preliminary data.</text>
</comment>
<evidence type="ECO:0000256" key="1">
    <source>
        <dbReference type="ARBA" id="ARBA00009570"/>
    </source>
</evidence>
<dbReference type="PANTHER" id="PTHR41534:SF2">
    <property type="entry name" value="3-PHENYLPROPIONATE_CINNAMIC ACID DIOXYGENASE SUBUNIT BETA"/>
    <property type="match status" value="1"/>
</dbReference>
<dbReference type="Proteomes" id="UP000275024">
    <property type="component" value="Unassembled WGS sequence"/>
</dbReference>
<name>A0A3A9VSC2_9ACTN</name>
<dbReference type="EMBL" id="RBDY01000048">
    <property type="protein sequence ID" value="RKN13324.1"/>
    <property type="molecule type" value="Genomic_DNA"/>
</dbReference>
<evidence type="ECO:0000256" key="2">
    <source>
        <dbReference type="ARBA" id="ARBA00023002"/>
    </source>
</evidence>